<dbReference type="GO" id="GO:0006535">
    <property type="term" value="P:cysteine biosynthetic process from serine"/>
    <property type="evidence" value="ECO:0007669"/>
    <property type="project" value="TreeGrafter"/>
</dbReference>
<evidence type="ECO:0008006" key="5">
    <source>
        <dbReference type="Google" id="ProtNLM"/>
    </source>
</evidence>
<evidence type="ECO:0000256" key="1">
    <source>
        <dbReference type="ARBA" id="ARBA00001933"/>
    </source>
</evidence>
<evidence type="ECO:0000256" key="3">
    <source>
        <dbReference type="ARBA" id="ARBA00022898"/>
    </source>
</evidence>
<keyword evidence="2" id="KW-0808">Transferase</keyword>
<proteinExistence type="predicted"/>
<reference evidence="4" key="1">
    <citation type="submission" date="2018-05" db="EMBL/GenBank/DDBJ databases">
        <authorList>
            <person name="Lanie J.A."/>
            <person name="Ng W.-L."/>
            <person name="Kazmierczak K.M."/>
            <person name="Andrzejewski T.M."/>
            <person name="Davidsen T.M."/>
            <person name="Wayne K.J."/>
            <person name="Tettelin H."/>
            <person name="Glass J.I."/>
            <person name="Rusch D."/>
            <person name="Podicherti R."/>
            <person name="Tsui H.-C.T."/>
            <person name="Winkler M.E."/>
        </authorList>
    </citation>
    <scope>NUCLEOTIDE SEQUENCE</scope>
</reference>
<organism evidence="4">
    <name type="scientific">marine metagenome</name>
    <dbReference type="NCBI Taxonomy" id="408172"/>
    <lineage>
        <taxon>unclassified sequences</taxon>
        <taxon>metagenomes</taxon>
        <taxon>ecological metagenomes</taxon>
    </lineage>
</organism>
<name>A0A382DB25_9ZZZZ</name>
<keyword evidence="3" id="KW-0663">Pyridoxal phosphate</keyword>
<evidence type="ECO:0000313" key="4">
    <source>
        <dbReference type="EMBL" id="SVB34867.1"/>
    </source>
</evidence>
<dbReference type="SUPFAM" id="SSF53383">
    <property type="entry name" value="PLP-dependent transferases"/>
    <property type="match status" value="1"/>
</dbReference>
<dbReference type="GO" id="GO:0019346">
    <property type="term" value="P:transsulfuration"/>
    <property type="evidence" value="ECO:0007669"/>
    <property type="project" value="InterPro"/>
</dbReference>
<dbReference type="PANTHER" id="PTHR43797:SF2">
    <property type="entry name" value="HOMOCYSTEINE_CYSTEINE SYNTHASE"/>
    <property type="match status" value="1"/>
</dbReference>
<dbReference type="InterPro" id="IPR015424">
    <property type="entry name" value="PyrdxlP-dep_Trfase"/>
</dbReference>
<protein>
    <recommendedName>
        <fullName evidence="5">Aminotransferase class V domain-containing protein</fullName>
    </recommendedName>
</protein>
<dbReference type="PROSITE" id="PS00868">
    <property type="entry name" value="CYS_MET_METAB_PP"/>
    <property type="match status" value="1"/>
</dbReference>
<dbReference type="AlphaFoldDB" id="A0A382DB25"/>
<dbReference type="PANTHER" id="PTHR43797">
    <property type="entry name" value="HOMOCYSTEINE/CYSTEINE SYNTHASE"/>
    <property type="match status" value="1"/>
</dbReference>
<dbReference type="FunFam" id="3.40.640.10:FF:000035">
    <property type="entry name" value="O-succinylhomoserine sulfhydrylase"/>
    <property type="match status" value="1"/>
</dbReference>
<dbReference type="InterPro" id="IPR054542">
    <property type="entry name" value="Cys_met_metab_PP"/>
</dbReference>
<dbReference type="GO" id="GO:0005737">
    <property type="term" value="C:cytoplasm"/>
    <property type="evidence" value="ECO:0007669"/>
    <property type="project" value="TreeGrafter"/>
</dbReference>
<gene>
    <name evidence="4" type="ORF">METZ01_LOCUS187721</name>
</gene>
<comment type="cofactor">
    <cofactor evidence="1">
        <name>pyridoxal 5'-phosphate</name>
        <dbReference type="ChEBI" id="CHEBI:597326"/>
    </cofactor>
</comment>
<dbReference type="GO" id="GO:0030170">
    <property type="term" value="F:pyridoxal phosphate binding"/>
    <property type="evidence" value="ECO:0007669"/>
    <property type="project" value="InterPro"/>
</dbReference>
<dbReference type="GO" id="GO:0004124">
    <property type="term" value="F:cysteine synthase activity"/>
    <property type="evidence" value="ECO:0007669"/>
    <property type="project" value="TreeGrafter"/>
</dbReference>
<feature type="non-terminal residue" evidence="4">
    <location>
        <position position="223"/>
    </location>
</feature>
<dbReference type="Pfam" id="PF01053">
    <property type="entry name" value="Cys_Met_Meta_PP"/>
    <property type="match status" value="1"/>
</dbReference>
<evidence type="ECO:0000256" key="2">
    <source>
        <dbReference type="ARBA" id="ARBA00022679"/>
    </source>
</evidence>
<dbReference type="EMBL" id="UINC01038203">
    <property type="protein sequence ID" value="SVB34867.1"/>
    <property type="molecule type" value="Genomic_DNA"/>
</dbReference>
<dbReference type="InterPro" id="IPR006235">
    <property type="entry name" value="OAc-hSer/O-AcSer_sulfhydrylase"/>
</dbReference>
<dbReference type="InterPro" id="IPR015421">
    <property type="entry name" value="PyrdxlP-dep_Trfase_major"/>
</dbReference>
<dbReference type="GO" id="GO:0071269">
    <property type="term" value="P:L-homocysteine biosynthetic process"/>
    <property type="evidence" value="ECO:0007669"/>
    <property type="project" value="TreeGrafter"/>
</dbReference>
<sequence>MNFETLCLHAGQEPDPSTLSRGVPVHRTTAYLFKDTEHAANLFALKELGNIYTRIMNPTQDVLEQRMAALDGGMASLALSSGTSAIFYAVINVCKAGDEIVSANNLYGGTYTQFNDILPQFNINTKFVDPKDPENFAKAITPKTKLIFCETIGNPALDIVDIEEIAEVAHAHGLPLVVDSTFTTPYLQRPIEHGADIVVHSLTKWLGGHGAGIGGIVVDSGKF</sequence>
<dbReference type="Gene3D" id="3.40.640.10">
    <property type="entry name" value="Type I PLP-dependent aspartate aminotransferase-like (Major domain)"/>
    <property type="match status" value="1"/>
</dbReference>
<dbReference type="InterPro" id="IPR000277">
    <property type="entry name" value="Cys/Met-Metab_PyrdxlP-dep_enz"/>
</dbReference>
<dbReference type="GO" id="GO:0003961">
    <property type="term" value="F:O-acetylhomoserine aminocarboxypropyltransferase activity"/>
    <property type="evidence" value="ECO:0007669"/>
    <property type="project" value="TreeGrafter"/>
</dbReference>
<accession>A0A382DB25</accession>